<protein>
    <submittedName>
        <fullName evidence="1">Uncharacterized protein</fullName>
    </submittedName>
</protein>
<dbReference type="GO" id="GO:0005886">
    <property type="term" value="C:plasma membrane"/>
    <property type="evidence" value="ECO:0007669"/>
    <property type="project" value="UniProtKB-SubCell"/>
</dbReference>
<gene>
    <name evidence="1" type="ORF">CCAX7_50390</name>
</gene>
<dbReference type="AlphaFoldDB" id="A0A402CPJ5"/>
<evidence type="ECO:0000313" key="1">
    <source>
        <dbReference type="EMBL" id="BDI32988.1"/>
    </source>
</evidence>
<dbReference type="EMBL" id="AP025739">
    <property type="protein sequence ID" value="BDI32988.1"/>
    <property type="molecule type" value="Genomic_DNA"/>
</dbReference>
<dbReference type="GO" id="GO:0140359">
    <property type="term" value="F:ABC-type transporter activity"/>
    <property type="evidence" value="ECO:0007669"/>
    <property type="project" value="InterPro"/>
</dbReference>
<accession>A0A402CPJ5</accession>
<name>A0A402CPJ5_9BACT</name>
<proteinExistence type="predicted"/>
<organism evidence="1 2">
    <name type="scientific">Capsulimonas corticalis</name>
    <dbReference type="NCBI Taxonomy" id="2219043"/>
    <lineage>
        <taxon>Bacteria</taxon>
        <taxon>Bacillati</taxon>
        <taxon>Armatimonadota</taxon>
        <taxon>Armatimonadia</taxon>
        <taxon>Capsulimonadales</taxon>
        <taxon>Capsulimonadaceae</taxon>
        <taxon>Capsulimonas</taxon>
    </lineage>
</organism>
<reference evidence="1 2" key="1">
    <citation type="journal article" date="2019" name="Int. J. Syst. Evol. Microbiol.">
        <title>Capsulimonas corticalis gen. nov., sp. nov., an aerobic capsulated bacterium, of a novel bacterial order, Capsulimonadales ord. nov., of the class Armatimonadia of the phylum Armatimonadetes.</title>
        <authorList>
            <person name="Li J."/>
            <person name="Kudo C."/>
            <person name="Tonouchi A."/>
        </authorList>
    </citation>
    <scope>NUCLEOTIDE SEQUENCE [LARGE SCALE GENOMIC DNA]</scope>
    <source>
        <strain evidence="1 2">AX-7</strain>
    </source>
</reference>
<dbReference type="OrthoDB" id="9815855at2"/>
<sequence>MPRLTENPVLLREVRSRLRWRRLPMATLLRAGAIVTVLAIVCYARLITLIHRGRADDATSIWWVIAYVLLFLVALLAPALAATAISQEREQQTWEGLIVTRLTPMQILLGKWTARQMLLGIALLILAPLMIAVAVKGGVSLITAVLTLLTLTLSSGFYSGIGMLCSFIARRTPAATASSLVIVVFLCLGTIVVNSIMVSLLQPMNYSNTPSQISPMLWLNPFITMDSVQQIYNTPDNRDPQWLDAYITQITMYLSLTAVLTTMIFAFMIGRYRKPSREG</sequence>
<dbReference type="Pfam" id="PF12679">
    <property type="entry name" value="ABC2_membrane_2"/>
    <property type="match status" value="1"/>
</dbReference>
<dbReference type="Proteomes" id="UP000287394">
    <property type="component" value="Chromosome"/>
</dbReference>
<dbReference type="PANTHER" id="PTHR43471:SF12">
    <property type="entry name" value="HYPOTHETICAL MEMBRANE PROTEIN, CONSERVED"/>
    <property type="match status" value="1"/>
</dbReference>
<keyword evidence="2" id="KW-1185">Reference proteome</keyword>
<dbReference type="KEGG" id="ccot:CCAX7_50390"/>
<evidence type="ECO:0000313" key="2">
    <source>
        <dbReference type="Proteomes" id="UP000287394"/>
    </source>
</evidence>
<dbReference type="PANTHER" id="PTHR43471">
    <property type="entry name" value="ABC TRANSPORTER PERMEASE"/>
    <property type="match status" value="1"/>
</dbReference>